<dbReference type="SUPFAM" id="SSF49478">
    <property type="entry name" value="Cna protein B-type domain"/>
    <property type="match status" value="1"/>
</dbReference>
<comment type="caution">
    <text evidence="3">The sequence shown here is derived from an EMBL/GenBank/DDBJ whole genome shotgun (WGS) entry which is preliminary data.</text>
</comment>
<dbReference type="Gene3D" id="2.60.40.10">
    <property type="entry name" value="Immunoglobulins"/>
    <property type="match status" value="1"/>
</dbReference>
<keyword evidence="2" id="KW-0812">Transmembrane</keyword>
<dbReference type="Proteomes" id="UP000242288">
    <property type="component" value="Unassembled WGS sequence"/>
</dbReference>
<protein>
    <recommendedName>
        <fullName evidence="5">Nickel transport protein</fullName>
    </recommendedName>
</protein>
<keyword evidence="2" id="KW-0472">Membrane</keyword>
<proteinExistence type="predicted"/>
<dbReference type="EMBL" id="PNIO01000025">
    <property type="protein sequence ID" value="PMP71663.1"/>
    <property type="molecule type" value="Genomic_DNA"/>
</dbReference>
<reference evidence="3 4" key="1">
    <citation type="submission" date="2018-01" db="EMBL/GenBank/DDBJ databases">
        <title>Metagenomic assembled genomes from two thermal pools in the Uzon Caldera, Kamchatka, Russia.</title>
        <authorList>
            <person name="Wilkins L."/>
            <person name="Ettinger C."/>
        </authorList>
    </citation>
    <scope>NUCLEOTIDE SEQUENCE [LARGE SCALE GENOMIC DNA]</scope>
    <source>
        <strain evidence="3">ZAV-04</strain>
    </source>
</reference>
<accession>A0A2J6WMP6</accession>
<organism evidence="3 4">
    <name type="scientific">Thermodesulfovibrio aggregans</name>
    <dbReference type="NCBI Taxonomy" id="86166"/>
    <lineage>
        <taxon>Bacteria</taxon>
        <taxon>Pseudomonadati</taxon>
        <taxon>Nitrospirota</taxon>
        <taxon>Thermodesulfovibrionia</taxon>
        <taxon>Thermodesulfovibrionales</taxon>
        <taxon>Thermodesulfovibrionaceae</taxon>
        <taxon>Thermodesulfovibrio</taxon>
    </lineage>
</organism>
<sequence length="200" mass="22750">MKKLLNPGYFCLFFIIVCLQLLLSSDVYAHKVSAYAYREGDKVIGECYFVDGSPCKNSKVEVYDSRGKKITETTTDEKGRFNFKTSETGELKIVIPAGEGHRAEYILEAVEKPEKKEVKKQEPVKETQKQQIPSASINKEELKQIIDEAMEAKLQGLRSEMMDLRKQLDKISIRDIIGGIGYIFGVWGVIMFIKRKKNAS</sequence>
<evidence type="ECO:0000313" key="3">
    <source>
        <dbReference type="EMBL" id="PMP71663.1"/>
    </source>
</evidence>
<keyword evidence="2" id="KW-1133">Transmembrane helix</keyword>
<feature type="transmembrane region" description="Helical" evidence="2">
    <location>
        <begin position="176"/>
        <end position="193"/>
    </location>
</feature>
<evidence type="ECO:0000256" key="2">
    <source>
        <dbReference type="SAM" id="Phobius"/>
    </source>
</evidence>
<evidence type="ECO:0000313" key="4">
    <source>
        <dbReference type="Proteomes" id="UP000242288"/>
    </source>
</evidence>
<keyword evidence="1" id="KW-0175">Coiled coil</keyword>
<gene>
    <name evidence="3" type="ORF">C0186_03485</name>
</gene>
<dbReference type="AlphaFoldDB" id="A0A2J6WMP6"/>
<evidence type="ECO:0008006" key="5">
    <source>
        <dbReference type="Google" id="ProtNLM"/>
    </source>
</evidence>
<evidence type="ECO:0000256" key="1">
    <source>
        <dbReference type="SAM" id="Coils"/>
    </source>
</evidence>
<dbReference type="InterPro" id="IPR013783">
    <property type="entry name" value="Ig-like_fold"/>
</dbReference>
<feature type="coiled-coil region" evidence="1">
    <location>
        <begin position="147"/>
        <end position="174"/>
    </location>
</feature>
<name>A0A2J6WMP6_9BACT</name>